<dbReference type="EMBL" id="KZ857487">
    <property type="protein sequence ID" value="RDX42335.1"/>
    <property type="molecule type" value="Genomic_DNA"/>
</dbReference>
<proteinExistence type="predicted"/>
<gene>
    <name evidence="1" type="ORF">OH76DRAFT_114887</name>
</gene>
<dbReference type="OrthoDB" id="2766082at2759"/>
<keyword evidence="2" id="KW-1185">Reference proteome</keyword>
<dbReference type="Proteomes" id="UP000256964">
    <property type="component" value="Unassembled WGS sequence"/>
</dbReference>
<name>A0A371CPW5_9APHY</name>
<evidence type="ECO:0000313" key="1">
    <source>
        <dbReference type="EMBL" id="RDX42335.1"/>
    </source>
</evidence>
<accession>A0A371CPW5</accession>
<protein>
    <recommendedName>
        <fullName evidence="3">F-box domain-containing protein</fullName>
    </recommendedName>
</protein>
<dbReference type="AlphaFoldDB" id="A0A371CPW5"/>
<evidence type="ECO:0000313" key="2">
    <source>
        <dbReference type="Proteomes" id="UP000256964"/>
    </source>
</evidence>
<reference evidence="1 2" key="1">
    <citation type="journal article" date="2018" name="Biotechnol. Biofuels">
        <title>Integrative visual omics of the white-rot fungus Polyporus brumalis exposes the biotechnological potential of its oxidative enzymes for delignifying raw plant biomass.</title>
        <authorList>
            <person name="Miyauchi S."/>
            <person name="Rancon A."/>
            <person name="Drula E."/>
            <person name="Hage H."/>
            <person name="Chaduli D."/>
            <person name="Favel A."/>
            <person name="Grisel S."/>
            <person name="Henrissat B."/>
            <person name="Herpoel-Gimbert I."/>
            <person name="Ruiz-Duenas F.J."/>
            <person name="Chevret D."/>
            <person name="Hainaut M."/>
            <person name="Lin J."/>
            <person name="Wang M."/>
            <person name="Pangilinan J."/>
            <person name="Lipzen A."/>
            <person name="Lesage-Meessen L."/>
            <person name="Navarro D."/>
            <person name="Riley R."/>
            <person name="Grigoriev I.V."/>
            <person name="Zhou S."/>
            <person name="Raouche S."/>
            <person name="Rosso M.N."/>
        </authorList>
    </citation>
    <scope>NUCLEOTIDE SEQUENCE [LARGE SCALE GENOMIC DNA]</scope>
    <source>
        <strain evidence="1 2">BRFM 1820</strain>
    </source>
</reference>
<evidence type="ECO:0008006" key="3">
    <source>
        <dbReference type="Google" id="ProtNLM"/>
    </source>
</evidence>
<sequence>MNVRYSCGFLVLPHSVASSPFSVDYRMHSLTAYTNRGSCVLPGEVTDNIIDHLHADTETLRATALVSWAWLPSSQHHLFYITRCQCTAPGKGFAEFVAWSSSAQYALAHIMILLIIEGNFTERNSGDTKRPEVFVQDVEIVMERLTSLVGLTIRGVTLTSRVPAGELYRPAKHGTLNLLIIWMVTTVDSAFYPVFHLLSLFTKIDHLSVNNLECAWISELATVSSSGLAPPIEDAPEVDALSVVSVDPEGRWSGHRCMVHLFRHIHPRWKLKRLEMVISGVPLQDVLSDFLPDCDATLSCLCINAAVYVLANMIAQAEGRTPGLWPVPSLRGCCCLQTLELSIHVARGTALTGRSGEAFMRKCFERTLILSSEILLATPPTLRKVEITFKAEDDYDDDSLRLAELPEWSRLDDALCVLGEDVEVVCLMARGIEAVYNGHAHHAFCAQYCGMDKETEERIALLKKVLPMTQASGRLRFQLFSVA</sequence>
<organism evidence="1 2">
    <name type="scientific">Lentinus brumalis</name>
    <dbReference type="NCBI Taxonomy" id="2498619"/>
    <lineage>
        <taxon>Eukaryota</taxon>
        <taxon>Fungi</taxon>
        <taxon>Dikarya</taxon>
        <taxon>Basidiomycota</taxon>
        <taxon>Agaricomycotina</taxon>
        <taxon>Agaricomycetes</taxon>
        <taxon>Polyporales</taxon>
        <taxon>Polyporaceae</taxon>
        <taxon>Lentinus</taxon>
    </lineage>
</organism>